<sequence>MEEVHPHAELLSWEKNFRVRMLQTPFLVLRPVMSKSLPMMPHRRLRLLLPLLTLWCVEARRVRYSLIPYDVVDGGRADKGMVANKMECMMHAINAKSIIFTIESVGDGKKCYIPFDVTSLKERAAYSETYIMDLSNQNDEKCAALSTIDVRKFVKNQEDCDLPSPFCFYLDQFRKQLATRENNEFLASQGFR</sequence>
<evidence type="ECO:0000313" key="2">
    <source>
        <dbReference type="WBParaSite" id="L893_g19282.t1"/>
    </source>
</evidence>
<proteinExistence type="predicted"/>
<name>A0A1I7YSK2_9BILA</name>
<reference evidence="2" key="1">
    <citation type="submission" date="2016-11" db="UniProtKB">
        <authorList>
            <consortium name="WormBaseParasite"/>
        </authorList>
    </citation>
    <scope>IDENTIFICATION</scope>
</reference>
<dbReference type="AlphaFoldDB" id="A0A1I7YSK2"/>
<keyword evidence="1" id="KW-1185">Reference proteome</keyword>
<dbReference type="Proteomes" id="UP000095287">
    <property type="component" value="Unplaced"/>
</dbReference>
<organism evidence="1 2">
    <name type="scientific">Steinernema glaseri</name>
    <dbReference type="NCBI Taxonomy" id="37863"/>
    <lineage>
        <taxon>Eukaryota</taxon>
        <taxon>Metazoa</taxon>
        <taxon>Ecdysozoa</taxon>
        <taxon>Nematoda</taxon>
        <taxon>Chromadorea</taxon>
        <taxon>Rhabditida</taxon>
        <taxon>Tylenchina</taxon>
        <taxon>Panagrolaimomorpha</taxon>
        <taxon>Strongyloidoidea</taxon>
        <taxon>Steinernematidae</taxon>
        <taxon>Steinernema</taxon>
    </lineage>
</organism>
<evidence type="ECO:0000313" key="1">
    <source>
        <dbReference type="Proteomes" id="UP000095287"/>
    </source>
</evidence>
<dbReference type="WBParaSite" id="L893_g19282.t1">
    <property type="protein sequence ID" value="L893_g19282.t1"/>
    <property type="gene ID" value="L893_g19282"/>
</dbReference>
<accession>A0A1I7YSK2</accession>
<protein>
    <submittedName>
        <fullName evidence="2">Phosphatidylinositol-glycan biosynthesis class X protein</fullName>
    </submittedName>
</protein>